<evidence type="ECO:0000313" key="1">
    <source>
        <dbReference type="EMBL" id="HFM99067.1"/>
    </source>
</evidence>
<dbReference type="AlphaFoldDB" id="A0A7C3KG64"/>
<organism evidence="1">
    <name type="scientific">Oscillatoriales cyanobacterium SpSt-418</name>
    <dbReference type="NCBI Taxonomy" id="2282169"/>
    <lineage>
        <taxon>Bacteria</taxon>
        <taxon>Bacillati</taxon>
        <taxon>Cyanobacteriota</taxon>
        <taxon>Cyanophyceae</taxon>
        <taxon>Oscillatoriophycideae</taxon>
        <taxon>Oscillatoriales</taxon>
    </lineage>
</organism>
<comment type="caution">
    <text evidence="1">The sequence shown here is derived from an EMBL/GenBank/DDBJ whole genome shotgun (WGS) entry which is preliminary data.</text>
</comment>
<name>A0A7C3KG64_9CYAN</name>
<proteinExistence type="predicted"/>
<dbReference type="EMBL" id="DSRU01000223">
    <property type="protein sequence ID" value="HFM99067.1"/>
    <property type="molecule type" value="Genomic_DNA"/>
</dbReference>
<gene>
    <name evidence="1" type="ORF">ENR64_15180</name>
</gene>
<sequence length="150" mass="17354">MSHFFQFEQEFVDSLRCIPMQVRYNLDTCGVKLKLAQWNHFSLEERQQLADLPCQTPTQVEAYRHFLNQLIRDRTQTTASVLEVDPDPAWLNQEAIPETVQVKATELGRAIAPSEWASLTPLQRFALIKLSRSGHENSNFLPAMQEFHLI</sequence>
<dbReference type="Pfam" id="PF09655">
    <property type="entry name" value="Nitr_red_assoc"/>
    <property type="match status" value="1"/>
</dbReference>
<accession>A0A7C3KG64</accession>
<dbReference type="NCBIfam" id="TIGR02664">
    <property type="entry name" value="nitr_red_assoc"/>
    <property type="match status" value="1"/>
</dbReference>
<protein>
    <submittedName>
        <fullName evidence="1">Nitrate reductase associated protein</fullName>
    </submittedName>
</protein>
<reference evidence="1" key="1">
    <citation type="journal article" date="2020" name="mSystems">
        <title>Genome- and Community-Level Interaction Insights into Carbon Utilization and Element Cycling Functions of Hydrothermarchaeota in Hydrothermal Sediment.</title>
        <authorList>
            <person name="Zhou Z."/>
            <person name="Liu Y."/>
            <person name="Xu W."/>
            <person name="Pan J."/>
            <person name="Luo Z.H."/>
            <person name="Li M."/>
        </authorList>
    </citation>
    <scope>NUCLEOTIDE SEQUENCE [LARGE SCALE GENOMIC DNA]</scope>
    <source>
        <strain evidence="1">SpSt-418</strain>
    </source>
</reference>
<dbReference type="InterPro" id="IPR013481">
    <property type="entry name" value="NarM"/>
</dbReference>